<dbReference type="GO" id="GO:0009279">
    <property type="term" value="C:cell outer membrane"/>
    <property type="evidence" value="ECO:0007669"/>
    <property type="project" value="UniProtKB-SubCell"/>
</dbReference>
<evidence type="ECO:0000256" key="2">
    <source>
        <dbReference type="ARBA" id="ARBA00007613"/>
    </source>
</evidence>
<organism evidence="9 10">
    <name type="scientific">Arachidicoccus rhizosphaerae</name>
    <dbReference type="NCBI Taxonomy" id="551991"/>
    <lineage>
        <taxon>Bacteria</taxon>
        <taxon>Pseudomonadati</taxon>
        <taxon>Bacteroidota</taxon>
        <taxon>Chitinophagia</taxon>
        <taxon>Chitinophagales</taxon>
        <taxon>Chitinophagaceae</taxon>
        <taxon>Arachidicoccus</taxon>
    </lineage>
</organism>
<dbReference type="GO" id="GO:0015288">
    <property type="term" value="F:porin activity"/>
    <property type="evidence" value="ECO:0007669"/>
    <property type="project" value="TreeGrafter"/>
</dbReference>
<accession>A0A1H3WL17</accession>
<dbReference type="GO" id="GO:1990281">
    <property type="term" value="C:efflux pump complex"/>
    <property type="evidence" value="ECO:0007669"/>
    <property type="project" value="TreeGrafter"/>
</dbReference>
<dbReference type="STRING" id="551991.SAMN05192529_103105"/>
<dbReference type="RefSeq" id="WP_091393907.1">
    <property type="nucleotide sequence ID" value="NZ_FNQY01000003.1"/>
</dbReference>
<evidence type="ECO:0000256" key="3">
    <source>
        <dbReference type="ARBA" id="ARBA00022448"/>
    </source>
</evidence>
<keyword evidence="10" id="KW-1185">Reference proteome</keyword>
<dbReference type="PANTHER" id="PTHR30026">
    <property type="entry name" value="OUTER MEMBRANE PROTEIN TOLC"/>
    <property type="match status" value="1"/>
</dbReference>
<evidence type="ECO:0000256" key="1">
    <source>
        <dbReference type="ARBA" id="ARBA00004442"/>
    </source>
</evidence>
<dbReference type="AlphaFoldDB" id="A0A1H3WL17"/>
<proteinExistence type="inferred from homology"/>
<evidence type="ECO:0000256" key="5">
    <source>
        <dbReference type="ARBA" id="ARBA00022692"/>
    </source>
</evidence>
<dbReference type="Pfam" id="PF02321">
    <property type="entry name" value="OEP"/>
    <property type="match status" value="1"/>
</dbReference>
<evidence type="ECO:0000313" key="9">
    <source>
        <dbReference type="EMBL" id="SDZ87640.1"/>
    </source>
</evidence>
<keyword evidence="4" id="KW-1134">Transmembrane beta strand</keyword>
<dbReference type="GO" id="GO:0015562">
    <property type="term" value="F:efflux transmembrane transporter activity"/>
    <property type="evidence" value="ECO:0007669"/>
    <property type="project" value="InterPro"/>
</dbReference>
<sequence length="462" mass="51433">MKHLFRSLAFVGSLLLLTQNQPLHAQSIYASDAISDSVSLPAGTIHRFSLDEALQYGQQHNTQVKNALLDILIQEQTNRGVAAAAMPSVSASGSLTDNLKLQTTLLPGEFLGQPAGTFVPVTFGTTYNTTAGVDANQVLFDGQVFIGLKARRTSMDWKKAQAEVTKEGIRTNIYKLYYQLVVSRTQMELIQANIDRISKLRHDTQLMYENGVSEKLDVDKIDVQLVNLNTEKQKTMVTIANGYNGLKVLLGMPVADQLVLTDTLSEDQIKSGILVEADFNYEKRNDYKSLQLMKELDEFNVKRYKYSKLPTLNLAASYSKQNQQNTLSFSGDWFTSSFLALRLNIPIFSGFAKNAQIKQAGFELQQADNQLFELKQTIDNEIVTAKNNFTSAISIMDYQKKNMNLAEEVYNQTKKKYEVGAGSQTEINTAQTDLKAAEANYISALYDAVIAKVDFLKATGSL</sequence>
<reference evidence="9 10" key="1">
    <citation type="submission" date="2016-10" db="EMBL/GenBank/DDBJ databases">
        <authorList>
            <person name="de Groot N.N."/>
        </authorList>
    </citation>
    <scope>NUCLEOTIDE SEQUENCE [LARGE SCALE GENOMIC DNA]</scope>
    <source>
        <strain evidence="9 10">Vu-144</strain>
    </source>
</reference>
<dbReference type="PANTHER" id="PTHR30026:SF20">
    <property type="entry name" value="OUTER MEMBRANE PROTEIN TOLC"/>
    <property type="match status" value="1"/>
</dbReference>
<dbReference type="OrthoDB" id="367883at2"/>
<dbReference type="EMBL" id="FNQY01000003">
    <property type="protein sequence ID" value="SDZ87640.1"/>
    <property type="molecule type" value="Genomic_DNA"/>
</dbReference>
<dbReference type="Proteomes" id="UP000199041">
    <property type="component" value="Unassembled WGS sequence"/>
</dbReference>
<dbReference type="SUPFAM" id="SSF56954">
    <property type="entry name" value="Outer membrane efflux proteins (OEP)"/>
    <property type="match status" value="1"/>
</dbReference>
<keyword evidence="8" id="KW-0732">Signal</keyword>
<keyword evidence="3" id="KW-0813">Transport</keyword>
<protein>
    <submittedName>
        <fullName evidence="9">Outer membrane protein TolC</fullName>
    </submittedName>
</protein>
<keyword evidence="7" id="KW-0998">Cell outer membrane</keyword>
<dbReference type="InterPro" id="IPR003423">
    <property type="entry name" value="OMP_efflux"/>
</dbReference>
<dbReference type="InterPro" id="IPR051906">
    <property type="entry name" value="TolC-like"/>
</dbReference>
<evidence type="ECO:0000256" key="4">
    <source>
        <dbReference type="ARBA" id="ARBA00022452"/>
    </source>
</evidence>
<keyword evidence="6" id="KW-0472">Membrane</keyword>
<gene>
    <name evidence="9" type="ORF">SAMN05192529_103105</name>
</gene>
<feature type="chain" id="PRO_5011604387" evidence="8">
    <location>
        <begin position="26"/>
        <end position="462"/>
    </location>
</feature>
<comment type="subcellular location">
    <subcellularLocation>
        <location evidence="1">Cell outer membrane</location>
    </subcellularLocation>
</comment>
<evidence type="ECO:0000313" key="10">
    <source>
        <dbReference type="Proteomes" id="UP000199041"/>
    </source>
</evidence>
<comment type="similarity">
    <text evidence="2">Belongs to the outer membrane factor (OMF) (TC 1.B.17) family.</text>
</comment>
<keyword evidence="5" id="KW-0812">Transmembrane</keyword>
<name>A0A1H3WL17_9BACT</name>
<feature type="signal peptide" evidence="8">
    <location>
        <begin position="1"/>
        <end position="25"/>
    </location>
</feature>
<evidence type="ECO:0000256" key="6">
    <source>
        <dbReference type="ARBA" id="ARBA00023136"/>
    </source>
</evidence>
<dbReference type="Gene3D" id="1.20.1600.10">
    <property type="entry name" value="Outer membrane efflux proteins (OEP)"/>
    <property type="match status" value="1"/>
</dbReference>
<evidence type="ECO:0000256" key="7">
    <source>
        <dbReference type="ARBA" id="ARBA00023237"/>
    </source>
</evidence>
<evidence type="ECO:0000256" key="8">
    <source>
        <dbReference type="SAM" id="SignalP"/>
    </source>
</evidence>